<sequence>MKFTTALVGLSLLVSFRETASTVLDLPSDEELMGTAFPFWEVDGNGERKERKPCTVDSCEWNPYYLTKRYDGLHPDLGGHPTDIDVGYAFYYPAPFAGQPGGGSPHHCPLGHDGQAIQACPKIKTYTDNGPSGPGFVPPHISLAALKWAVGRDGLVENLEDLFHHERYGCRVIPDALFYLIRNYFPRTEGELVDYPPPFTTEGGDFEFEFPSGRGIDNQEPPYEPGPPHWCTQEYLDSGNWPDFCPYVFEGPDAGRYRHPHIAYAALEVYVANLVMPGLCGVTWLENNPDFLDPDRVSTNIAFPRMDSDKGNNKRSIARWLGQPVIPYGYPRRNDASFLMKAASGEYVTEKVFA</sequence>
<feature type="chain" id="PRO_5030857872" evidence="1">
    <location>
        <begin position="22"/>
        <end position="354"/>
    </location>
</feature>
<evidence type="ECO:0000313" key="2">
    <source>
        <dbReference type="EMBL" id="CAD9322902.1"/>
    </source>
</evidence>
<accession>A0A7S1YYN4</accession>
<organism evidence="2">
    <name type="scientific">Ditylum brightwellii</name>
    <dbReference type="NCBI Taxonomy" id="49249"/>
    <lineage>
        <taxon>Eukaryota</taxon>
        <taxon>Sar</taxon>
        <taxon>Stramenopiles</taxon>
        <taxon>Ochrophyta</taxon>
        <taxon>Bacillariophyta</taxon>
        <taxon>Mediophyceae</taxon>
        <taxon>Lithodesmiophycidae</taxon>
        <taxon>Lithodesmiales</taxon>
        <taxon>Lithodesmiaceae</taxon>
        <taxon>Ditylum</taxon>
    </lineage>
</organism>
<keyword evidence="1" id="KW-0732">Signal</keyword>
<dbReference type="AlphaFoldDB" id="A0A7S1YYN4"/>
<evidence type="ECO:0000256" key="1">
    <source>
        <dbReference type="SAM" id="SignalP"/>
    </source>
</evidence>
<protein>
    <submittedName>
        <fullName evidence="2">Uncharacterized protein</fullName>
    </submittedName>
</protein>
<dbReference type="EMBL" id="HBGN01011411">
    <property type="protein sequence ID" value="CAD9322902.1"/>
    <property type="molecule type" value="Transcribed_RNA"/>
</dbReference>
<name>A0A7S1YYN4_9STRA</name>
<reference evidence="2" key="1">
    <citation type="submission" date="2021-01" db="EMBL/GenBank/DDBJ databases">
        <authorList>
            <person name="Corre E."/>
            <person name="Pelletier E."/>
            <person name="Niang G."/>
            <person name="Scheremetjew M."/>
            <person name="Finn R."/>
            <person name="Kale V."/>
            <person name="Holt S."/>
            <person name="Cochrane G."/>
            <person name="Meng A."/>
            <person name="Brown T."/>
            <person name="Cohen L."/>
        </authorList>
    </citation>
    <scope>NUCLEOTIDE SEQUENCE</scope>
    <source>
        <strain evidence="2">Pop2</strain>
    </source>
</reference>
<proteinExistence type="predicted"/>
<feature type="signal peptide" evidence="1">
    <location>
        <begin position="1"/>
        <end position="21"/>
    </location>
</feature>
<gene>
    <name evidence="2" type="ORF">DBRI1063_LOCUS7267</name>
</gene>